<dbReference type="Pfam" id="PF07733">
    <property type="entry name" value="DNA_pol3_alpha"/>
    <property type="match status" value="1"/>
</dbReference>
<feature type="compositionally biased region" description="Polar residues" evidence="11">
    <location>
        <begin position="1145"/>
        <end position="1154"/>
    </location>
</feature>
<dbReference type="NCBIfam" id="TIGR00594">
    <property type="entry name" value="polc"/>
    <property type="match status" value="1"/>
</dbReference>
<dbReference type="Gene3D" id="1.10.10.1600">
    <property type="entry name" value="Bacterial DNA polymerase III alpha subunit, thumb domain"/>
    <property type="match status" value="1"/>
</dbReference>
<comment type="subcellular location">
    <subcellularLocation>
        <location evidence="1">Cytoplasm</location>
    </subcellularLocation>
</comment>
<keyword evidence="14" id="KW-1185">Reference proteome</keyword>
<dbReference type="InterPro" id="IPR016195">
    <property type="entry name" value="Pol/histidinol_Pase-like"/>
</dbReference>
<evidence type="ECO:0000256" key="9">
    <source>
        <dbReference type="ARBA" id="ARBA00025611"/>
    </source>
</evidence>
<evidence type="ECO:0000256" key="3">
    <source>
        <dbReference type="ARBA" id="ARBA00012417"/>
    </source>
</evidence>
<evidence type="ECO:0000259" key="12">
    <source>
        <dbReference type="SMART" id="SM00481"/>
    </source>
</evidence>
<proteinExistence type="inferred from homology"/>
<evidence type="ECO:0000256" key="8">
    <source>
        <dbReference type="ARBA" id="ARBA00022932"/>
    </source>
</evidence>
<evidence type="ECO:0000256" key="2">
    <source>
        <dbReference type="ARBA" id="ARBA00009496"/>
    </source>
</evidence>
<dbReference type="GO" id="GO:0003887">
    <property type="term" value="F:DNA-directed DNA polymerase activity"/>
    <property type="evidence" value="ECO:0007669"/>
    <property type="project" value="UniProtKB-EC"/>
</dbReference>
<evidence type="ECO:0000313" key="14">
    <source>
        <dbReference type="Proteomes" id="UP001236415"/>
    </source>
</evidence>
<evidence type="ECO:0000256" key="10">
    <source>
        <dbReference type="ARBA" id="ARBA00049244"/>
    </source>
</evidence>
<organism evidence="13 14">
    <name type="scientific">Paenibacillus polygoni</name>
    <dbReference type="NCBI Taxonomy" id="3050112"/>
    <lineage>
        <taxon>Bacteria</taxon>
        <taxon>Bacillati</taxon>
        <taxon>Bacillota</taxon>
        <taxon>Bacilli</taxon>
        <taxon>Bacillales</taxon>
        <taxon>Paenibacillaceae</taxon>
        <taxon>Paenibacillus</taxon>
    </lineage>
</organism>
<dbReference type="InterPro" id="IPR003141">
    <property type="entry name" value="Pol/His_phosphatase_N"/>
</dbReference>
<dbReference type="Pfam" id="PF01336">
    <property type="entry name" value="tRNA_anti-codon"/>
    <property type="match status" value="1"/>
</dbReference>
<dbReference type="InterPro" id="IPR041931">
    <property type="entry name" value="DNA_pol3_alpha_thumb_dom"/>
</dbReference>
<protein>
    <recommendedName>
        <fullName evidence="4">DNA polymerase III subunit alpha</fullName>
        <ecNumber evidence="3">2.7.7.7</ecNumber>
    </recommendedName>
</protein>
<accession>A0ABY8X9A9</accession>
<evidence type="ECO:0000256" key="7">
    <source>
        <dbReference type="ARBA" id="ARBA00022705"/>
    </source>
</evidence>
<feature type="domain" description="Polymerase/histidinol phosphatase N-terminal" evidence="12">
    <location>
        <begin position="5"/>
        <end position="72"/>
    </location>
</feature>
<dbReference type="NCBIfam" id="NF005298">
    <property type="entry name" value="PRK06826.1"/>
    <property type="match status" value="1"/>
</dbReference>
<comment type="function">
    <text evidence="9">DNA polymerase III is a complex, multichain enzyme responsible for most of the replicative synthesis in bacteria. This DNA polymerase also exhibits 3' to 5' exonuclease activity. The alpha chain is the DNA polymerase.</text>
</comment>
<dbReference type="EMBL" id="CP127162">
    <property type="protein sequence ID" value="WIV20544.1"/>
    <property type="molecule type" value="Genomic_DNA"/>
</dbReference>
<keyword evidence="6 13" id="KW-0548">Nucleotidyltransferase</keyword>
<keyword evidence="5 13" id="KW-0808">Transferase</keyword>
<dbReference type="Pfam" id="PF02811">
    <property type="entry name" value="PHP"/>
    <property type="match status" value="1"/>
</dbReference>
<feature type="region of interest" description="Disordered" evidence="11">
    <location>
        <begin position="1087"/>
        <end position="1154"/>
    </location>
</feature>
<name>A0ABY8X9A9_9BACL</name>
<dbReference type="Proteomes" id="UP001236415">
    <property type="component" value="Chromosome"/>
</dbReference>
<comment type="similarity">
    <text evidence="2">Belongs to the DNA polymerase type-C family. DnaE subfamily.</text>
</comment>
<dbReference type="PANTHER" id="PTHR32294:SF0">
    <property type="entry name" value="DNA POLYMERASE III SUBUNIT ALPHA"/>
    <property type="match status" value="1"/>
</dbReference>
<reference evidence="13 14" key="1">
    <citation type="submission" date="2023-06" db="EMBL/GenBank/DDBJ databases">
        <title>Paenibacillus polygonum sp. nov., an endophytic bacterium, isolated from Polygonum lapathifolium L. in Nanji Wetland National Nature Reserve, South of Poyang Lake, Jiangxi Province, China.</title>
        <authorList>
            <person name="Yu Z."/>
        </authorList>
    </citation>
    <scope>NUCLEOTIDE SEQUENCE [LARGE SCALE GENOMIC DNA]</scope>
    <source>
        <strain evidence="13 14">C31</strain>
    </source>
</reference>
<dbReference type="CDD" id="cd04485">
    <property type="entry name" value="DnaE_OBF"/>
    <property type="match status" value="1"/>
</dbReference>
<evidence type="ECO:0000313" key="13">
    <source>
        <dbReference type="EMBL" id="WIV20544.1"/>
    </source>
</evidence>
<comment type="catalytic activity">
    <reaction evidence="10">
        <text>DNA(n) + a 2'-deoxyribonucleoside 5'-triphosphate = DNA(n+1) + diphosphate</text>
        <dbReference type="Rhea" id="RHEA:22508"/>
        <dbReference type="Rhea" id="RHEA-COMP:17339"/>
        <dbReference type="Rhea" id="RHEA-COMP:17340"/>
        <dbReference type="ChEBI" id="CHEBI:33019"/>
        <dbReference type="ChEBI" id="CHEBI:61560"/>
        <dbReference type="ChEBI" id="CHEBI:173112"/>
        <dbReference type="EC" id="2.7.7.7"/>
    </reaction>
</comment>
<dbReference type="InterPro" id="IPR004365">
    <property type="entry name" value="NA-bd_OB_tRNA"/>
</dbReference>
<dbReference type="InterPro" id="IPR004013">
    <property type="entry name" value="PHP_dom"/>
</dbReference>
<keyword evidence="8" id="KW-0239">DNA-directed DNA polymerase</keyword>
<evidence type="ECO:0000256" key="11">
    <source>
        <dbReference type="SAM" id="MobiDB-lite"/>
    </source>
</evidence>
<dbReference type="Gene3D" id="3.20.20.140">
    <property type="entry name" value="Metal-dependent hydrolases"/>
    <property type="match status" value="1"/>
</dbReference>
<sequence>MSSFVHLHVHSEYSLLDGAARIVELVDKAANDGMKALALTDHGVMYGAIPFYKACVAKGIKPIIGCEAYITAGSRHERGNRKDQPIYHLILLAQNHIGYQNLMKLCSIGHLEGFHYKPRIDMESLAEYSEGIICLSACLGGEIPQHILMGRLDEAKEAAIRYQTIFGDRFYLELQDHGLSEQKRVNPELIRLSKELDIPLVATNDAHYLSEEDAEVQDVLICIGTGKTVDDEDRLRIPSSQLYLKSSEQMQSLFPHVPEAIENTVRIAERIDLKLEFGNYILPAYRPIPEGLTPGEYLKQLCEEGLRSRYEDTSHFSSAEGKKELFDRLYYELGVIEEMGFSDYFLIVWDFIAYAHQEGIATGPGRGSSAGSLVAYVLRITNVDPIKYRLLFERFLNPERITMPDIDIDFSDERRDEVIDYVSRKYGREHVAQIITFGTLAARAAVRDVGRVLSIPYAEVDKAAKLIPGQIGMNIAKALELTPELKALYETKPKTKALLDMAKKVEGMPRHASTHAAGVVISRDPLTDVVPLQEGSEGAALTQYSMENLESIGLLKMDFLGLRTLSIIERCLRWVSEQEGKAPDFRYISDDDPKTYEMLGNGDTTGIFQLESAGIRKVLKDLKPSVFEDIISVLALYRPGPMEFIPKYIQGKHGLIEVEYPHKDLIPVLEDTYGIIVYQEQIMQIASSMAGFSLGEADLLRRAVSKKKREVLDLEREHFVKGSAAQGYSQEEADRVYDMIVRFANYGFPRAHAAAYGILAFQTAYLKAHYPAPFMASMLTAVMGNHRKVAEYVVECRRMGIPILPPDVNESGILFTPIAGHNGELPGDEPAKEEKPQGSIRFGLAAIKNVGTQAMESILAVRSKDGPFESLLDFCRRVDLRVCNKRVIESLIQAGAFDKLPGHRAQLLAMLDEVVEAALKWRKEREDLQIQLFDFVETPNWEIEYPNIPEHSMSQQLELERELLGLYLSGHPLDDYSDVLETEEASKLMELTDAEDESVVVTAGMVVSVKQITTKQGKSMAFMELEDQIERTEVVLFPEVWRKSEQLIDKGALLAIRAKVQLQDEGFKLLADEIAPLSGENLHRLALQKQRNTGRQDKKYGSSVRAKTAPSPLPQRSSEAENRAKVNTSPRGASYASHKAKETTKSGSGNESTPKLNVRVKQRVYMKITSAAEKSGVLTKLKAVLQQHPGPVTTVLFYEEHRSYRALSDAYSIKPSPELIAGLEEILGKGTVVVK</sequence>
<keyword evidence="7" id="KW-0235">DNA replication</keyword>
<evidence type="ECO:0000256" key="4">
    <source>
        <dbReference type="ARBA" id="ARBA00019114"/>
    </source>
</evidence>
<dbReference type="NCBIfam" id="NF004226">
    <property type="entry name" value="PRK05673.1"/>
    <property type="match status" value="1"/>
</dbReference>
<evidence type="ECO:0000256" key="6">
    <source>
        <dbReference type="ARBA" id="ARBA00022695"/>
    </source>
</evidence>
<dbReference type="RefSeq" id="WP_285747574.1">
    <property type="nucleotide sequence ID" value="NZ_CP127162.1"/>
</dbReference>
<dbReference type="CDD" id="cd12113">
    <property type="entry name" value="PHP_PolIIIA_DnaE3"/>
    <property type="match status" value="1"/>
</dbReference>
<gene>
    <name evidence="13" type="ORF">QPK24_07625</name>
</gene>
<dbReference type="InterPro" id="IPR029460">
    <property type="entry name" value="DNAPol_HHH"/>
</dbReference>
<dbReference type="SMART" id="SM00481">
    <property type="entry name" value="POLIIIAc"/>
    <property type="match status" value="1"/>
</dbReference>
<dbReference type="EC" id="2.7.7.7" evidence="3"/>
<evidence type="ECO:0000256" key="1">
    <source>
        <dbReference type="ARBA" id="ARBA00004496"/>
    </source>
</evidence>
<dbReference type="InterPro" id="IPR004805">
    <property type="entry name" value="DnaE2/DnaE/PolC"/>
</dbReference>
<dbReference type="Pfam" id="PF14579">
    <property type="entry name" value="HHH_6"/>
    <property type="match status" value="1"/>
</dbReference>
<evidence type="ECO:0000256" key="5">
    <source>
        <dbReference type="ARBA" id="ARBA00022679"/>
    </source>
</evidence>
<dbReference type="Pfam" id="PF17657">
    <property type="entry name" value="DNA_pol3_finger"/>
    <property type="match status" value="1"/>
</dbReference>
<dbReference type="InterPro" id="IPR011708">
    <property type="entry name" value="DNA_pol3_alpha_NTPase_dom"/>
</dbReference>
<dbReference type="SUPFAM" id="SSF89550">
    <property type="entry name" value="PHP domain-like"/>
    <property type="match status" value="1"/>
</dbReference>
<dbReference type="InterPro" id="IPR040982">
    <property type="entry name" value="DNA_pol3_finger"/>
</dbReference>
<dbReference type="PANTHER" id="PTHR32294">
    <property type="entry name" value="DNA POLYMERASE III SUBUNIT ALPHA"/>
    <property type="match status" value="1"/>
</dbReference>
<dbReference type="Gene3D" id="1.10.150.870">
    <property type="match status" value="1"/>
</dbReference>